<evidence type="ECO:0000313" key="2">
    <source>
        <dbReference type="Proteomes" id="UP000294360"/>
    </source>
</evidence>
<evidence type="ECO:0008006" key="3">
    <source>
        <dbReference type="Google" id="ProtNLM"/>
    </source>
</evidence>
<evidence type="ECO:0000313" key="1">
    <source>
        <dbReference type="EMBL" id="VFU10783.1"/>
    </source>
</evidence>
<name>A0A4U8Z693_METTU</name>
<dbReference type="InterPro" id="IPR025737">
    <property type="entry name" value="FApF"/>
</dbReference>
<accession>A0A4U8Z693</accession>
<dbReference type="AlphaFoldDB" id="A0A4U8Z693"/>
<organism evidence="1 2">
    <name type="scientific">Methylocella tundrae</name>
    <dbReference type="NCBI Taxonomy" id="227605"/>
    <lineage>
        <taxon>Bacteria</taxon>
        <taxon>Pseudomonadati</taxon>
        <taxon>Pseudomonadota</taxon>
        <taxon>Alphaproteobacteria</taxon>
        <taxon>Hyphomicrobiales</taxon>
        <taxon>Beijerinckiaceae</taxon>
        <taxon>Methylocella</taxon>
    </lineage>
</organism>
<dbReference type="KEGG" id="mtun:MTUNDRAET4_3902"/>
<dbReference type="RefSeq" id="WP_134491671.1">
    <property type="nucleotide sequence ID" value="NZ_CP139089.1"/>
</dbReference>
<dbReference type="Pfam" id="PF13557">
    <property type="entry name" value="Phenol_MetA_deg"/>
    <property type="match status" value="1"/>
</dbReference>
<dbReference type="OrthoDB" id="7343674at2"/>
<reference evidence="1 2" key="1">
    <citation type="submission" date="2019-03" db="EMBL/GenBank/DDBJ databases">
        <authorList>
            <person name="Kox A.R. M."/>
        </authorList>
    </citation>
    <scope>NUCLEOTIDE SEQUENCE [LARGE SCALE GENOMIC DNA]</scope>
    <source>
        <strain evidence="1">MTUNDRAET4 annotated genome</strain>
    </source>
</reference>
<sequence length="325" mass="34101">MSKRAMRVIAGVVASALTCGVLVERAAAWEAGYLVGTFPGITLGLPMGANPPPGVYLTNLGNYGTDVFTGHGTAGPAGASLGEVGAKIDLGQYVPVLTWSTPWTILGATWSMTVIQPMITSSFYEPGGAIISNPAGLHNIILNPFNLSWELAPGFFGALGLDVIPPTGRISGATGLANWGQPIVTIEPRVSFSYLADGWNITSSFRFGVNTANTYTGVTDGAYLHTDLTLAKKFDKWELGAVAYGVNQIAADSNCGSKPAGYCAYGEDVALGGLAGYDFGPASVKVIVTDSVYTRNFAGGWRVYTQLAFPLWVDQPPKPFVAAKF</sequence>
<protein>
    <recommendedName>
        <fullName evidence="3">Phenol degradation protein meta</fullName>
    </recommendedName>
</protein>
<proteinExistence type="predicted"/>
<gene>
    <name evidence="1" type="ORF">MTUNDRAET4_3902</name>
</gene>
<dbReference type="EMBL" id="LR536450">
    <property type="protein sequence ID" value="VFU10783.1"/>
    <property type="molecule type" value="Genomic_DNA"/>
</dbReference>
<dbReference type="Proteomes" id="UP000294360">
    <property type="component" value="Chromosome"/>
</dbReference>